<protein>
    <submittedName>
        <fullName evidence="1">SAM-dependent methyltransferase</fullName>
    </submittedName>
</protein>
<dbReference type="Gene3D" id="1.10.10.10">
    <property type="entry name" value="Winged helix-like DNA-binding domain superfamily/Winged helix DNA-binding domain"/>
    <property type="match status" value="1"/>
</dbReference>
<keyword evidence="1" id="KW-0489">Methyltransferase</keyword>
<evidence type="ECO:0000313" key="1">
    <source>
        <dbReference type="EMBL" id="MFD1566298.1"/>
    </source>
</evidence>
<dbReference type="GO" id="GO:0008168">
    <property type="term" value="F:methyltransferase activity"/>
    <property type="evidence" value="ECO:0007669"/>
    <property type="project" value="UniProtKB-KW"/>
</dbReference>
<dbReference type="Gene3D" id="3.40.50.150">
    <property type="entry name" value="Vaccinia Virus protein VP39"/>
    <property type="match status" value="1"/>
</dbReference>
<sequence length="308" mass="31533">MPTAGDPELDTPTLALLWAARETGLLRALLREPGGAPEAADAAGVTERAATIVVDTLVDLGFLHRMDDGVEPTNRALGLLATRDLRSVGTTPAALDRFGAYAELPRTMQTGVPPMEPDDGLRHRLGAVEATDDATVDATVEAALAAAPDAERALVIADGPGPHARALAERGLDVTLLDGAVEAEAVEPLLSGTSVTVRAASLADVATTFDLVLSVDAAWRASPDENRFTVAAAAETVAPGGAAVLVEPLGDRSPAAPRVATAALATGTGRPYDEAEVTAWFEGAGLVAVETADVPGTPYQAVAGRREE</sequence>
<evidence type="ECO:0000313" key="2">
    <source>
        <dbReference type="Proteomes" id="UP001597139"/>
    </source>
</evidence>
<dbReference type="AlphaFoldDB" id="A0ABD6BME6"/>
<reference evidence="1 2" key="1">
    <citation type="journal article" date="2019" name="Int. J. Syst. Evol. Microbiol.">
        <title>The Global Catalogue of Microorganisms (GCM) 10K type strain sequencing project: providing services to taxonomists for standard genome sequencing and annotation.</title>
        <authorList>
            <consortium name="The Broad Institute Genomics Platform"/>
            <consortium name="The Broad Institute Genome Sequencing Center for Infectious Disease"/>
            <person name="Wu L."/>
            <person name="Ma J."/>
        </authorList>
    </citation>
    <scope>NUCLEOTIDE SEQUENCE [LARGE SCALE GENOMIC DNA]</scope>
    <source>
        <strain evidence="1 2">CGMCC 1.12859</strain>
    </source>
</reference>
<dbReference type="SUPFAM" id="SSF53335">
    <property type="entry name" value="S-adenosyl-L-methionine-dependent methyltransferases"/>
    <property type="match status" value="1"/>
</dbReference>
<organism evidence="1 2">
    <name type="scientific">Halolamina litorea</name>
    <dbReference type="NCBI Taxonomy" id="1515593"/>
    <lineage>
        <taxon>Archaea</taxon>
        <taxon>Methanobacteriati</taxon>
        <taxon>Methanobacteriota</taxon>
        <taxon>Stenosarchaea group</taxon>
        <taxon>Halobacteria</taxon>
        <taxon>Halobacteriales</taxon>
        <taxon>Haloferacaceae</taxon>
    </lineage>
</organism>
<proteinExistence type="predicted"/>
<gene>
    <name evidence="1" type="ORF">ACFSAU_02240</name>
</gene>
<dbReference type="EMBL" id="JBHUCZ010000001">
    <property type="protein sequence ID" value="MFD1566298.1"/>
    <property type="molecule type" value="Genomic_DNA"/>
</dbReference>
<dbReference type="Proteomes" id="UP001597139">
    <property type="component" value="Unassembled WGS sequence"/>
</dbReference>
<name>A0ABD6BME6_9EURY</name>
<dbReference type="RefSeq" id="WP_267645572.1">
    <property type="nucleotide sequence ID" value="NZ_JANHGR010000001.1"/>
</dbReference>
<keyword evidence="1" id="KW-0808">Transferase</keyword>
<dbReference type="InterPro" id="IPR036388">
    <property type="entry name" value="WH-like_DNA-bd_sf"/>
</dbReference>
<dbReference type="GO" id="GO:0032259">
    <property type="term" value="P:methylation"/>
    <property type="evidence" value="ECO:0007669"/>
    <property type="project" value="UniProtKB-KW"/>
</dbReference>
<keyword evidence="2" id="KW-1185">Reference proteome</keyword>
<dbReference type="InterPro" id="IPR029063">
    <property type="entry name" value="SAM-dependent_MTases_sf"/>
</dbReference>
<accession>A0ABD6BME6</accession>
<comment type="caution">
    <text evidence="1">The sequence shown here is derived from an EMBL/GenBank/DDBJ whole genome shotgun (WGS) entry which is preliminary data.</text>
</comment>